<comment type="caution">
    <text evidence="1">The sequence shown here is derived from an EMBL/GenBank/DDBJ whole genome shotgun (WGS) entry which is preliminary data.</text>
</comment>
<dbReference type="VEuPathDB" id="FungiDB:RhiirA1_401007"/>
<evidence type="ECO:0000313" key="2">
    <source>
        <dbReference type="Proteomes" id="UP000232688"/>
    </source>
</evidence>
<reference evidence="1 2" key="1">
    <citation type="submission" date="2017-10" db="EMBL/GenBank/DDBJ databases">
        <title>Extensive intraspecific genome diversity in a model arbuscular mycorrhizal fungus.</title>
        <authorList>
            <person name="Chen E.C.H."/>
            <person name="Morin E."/>
            <person name="Baudet D."/>
            <person name="Noel J."/>
            <person name="Ndikumana S."/>
            <person name="Charron P."/>
            <person name="St-Onge C."/>
            <person name="Giorgi J."/>
            <person name="Grigoriev I.V."/>
            <person name="Roux C."/>
            <person name="Martin F.M."/>
            <person name="Corradi N."/>
        </authorList>
    </citation>
    <scope>NUCLEOTIDE SEQUENCE [LARGE SCALE GENOMIC DNA]</scope>
    <source>
        <strain evidence="1 2">A1</strain>
    </source>
</reference>
<name>A0A2N0R3Q6_9GLOM</name>
<gene>
    <name evidence="1" type="ORF">RhiirA1_401007</name>
</gene>
<reference evidence="1 2" key="2">
    <citation type="submission" date="2017-10" db="EMBL/GenBank/DDBJ databases">
        <title>Genome analyses suggest a sexual origin of heterokaryosis in a supposedly ancient asexual fungus.</title>
        <authorList>
            <person name="Corradi N."/>
            <person name="Sedzielewska K."/>
            <person name="Noel J."/>
            <person name="Charron P."/>
            <person name="Farinelli L."/>
            <person name="Marton T."/>
            <person name="Kruger M."/>
            <person name="Pelin A."/>
            <person name="Brachmann A."/>
            <person name="Corradi N."/>
        </authorList>
    </citation>
    <scope>NUCLEOTIDE SEQUENCE [LARGE SCALE GENOMIC DNA]</scope>
    <source>
        <strain evidence="1 2">A1</strain>
    </source>
</reference>
<accession>A0A2N0R3Q6</accession>
<dbReference type="Proteomes" id="UP000232688">
    <property type="component" value="Unassembled WGS sequence"/>
</dbReference>
<organism evidence="1 2">
    <name type="scientific">Rhizophagus irregularis</name>
    <dbReference type="NCBI Taxonomy" id="588596"/>
    <lineage>
        <taxon>Eukaryota</taxon>
        <taxon>Fungi</taxon>
        <taxon>Fungi incertae sedis</taxon>
        <taxon>Mucoromycota</taxon>
        <taxon>Glomeromycotina</taxon>
        <taxon>Glomeromycetes</taxon>
        <taxon>Glomerales</taxon>
        <taxon>Glomeraceae</taxon>
        <taxon>Rhizophagus</taxon>
    </lineage>
</organism>
<sequence>MVDQYLKEGSIIANTYEIIRKVNIMIIRETNTTDGIFIKEILYKSNGYWKMRNVTLDYKHPGEYFVLSLPLLQYRNLRVLKIFIDIYYDDFGIYRNVYHSLGGVYVQLGNMPFDIRKLVRNHFVLGFVPFGGCFEDFIRPFIKDMKRLEKGTLMNIQGIDCWIIASLGCVTADLPQGNDLAGVKRHGAIRGCRTCLVTNFAETPNFKKYFYDTVM</sequence>
<evidence type="ECO:0000313" key="1">
    <source>
        <dbReference type="EMBL" id="PKC57942.1"/>
    </source>
</evidence>
<proteinExistence type="predicted"/>
<dbReference type="AlphaFoldDB" id="A0A2N0R3Q6"/>
<dbReference type="VEuPathDB" id="FungiDB:RhiirFUN_007763"/>
<dbReference type="EMBL" id="LLXH01001672">
    <property type="protein sequence ID" value="PKC57942.1"/>
    <property type="molecule type" value="Genomic_DNA"/>
</dbReference>
<protein>
    <submittedName>
        <fullName evidence="1">Uncharacterized protein</fullName>
    </submittedName>
</protein>